<sequence>METQALLQTTTISLSVLVNPLPKNFLPVFVKSPANATTTRRQVLASATAPKRVKDPKKRVVVTGMGLVSVFGNDVNTYHERLLAGESGITLIDKFDASNFRTRFGGQIRGFNSDGYIDAKTDRGLDECQRYCIVAGKKALEDAGLGSDERSKIDKRRAGVLVGSSMGALTVISDVLECLIKRGDQKLSPFTAPYMLSNMGPAMLAMDLGFMGPSYSISAACATSNFCFCAAANHIREGKADLMIAGGAEASLVPIRLASLSACGALSTRNDDPKTASRPWDKDRDGFVMGEGAGVLVMESLENAMKRGAPIVAEYLGGAVNCDAYHIMSPRFDGLGISSCIQSCLMDAGVSVEEVNYINAHATSTVIGDLAEINALNTVFKNTAGIKMNATKSIIGHGGGAAGGLEAIATIKAIQTGWLHPTINQFNQELGIEFDTVANRKQQHEINVAISNSFGSGGHNSIVAFSAFKP</sequence>
<dbReference type="AlphaFoldDB" id="A0AA38TQ75"/>
<dbReference type="SMART" id="SM00825">
    <property type="entry name" value="PKS_KS"/>
    <property type="match status" value="1"/>
</dbReference>
<dbReference type="FunFam" id="3.40.47.10:FF:000027">
    <property type="entry name" value="3-oxoacyl-[acyl-carrier-protein] synthase 2"/>
    <property type="match status" value="1"/>
</dbReference>
<dbReference type="InterPro" id="IPR018201">
    <property type="entry name" value="Ketoacyl_synth_AS"/>
</dbReference>
<evidence type="ECO:0000256" key="10">
    <source>
        <dbReference type="ARBA" id="ARBA00022946"/>
    </source>
</evidence>
<evidence type="ECO:0000256" key="9">
    <source>
        <dbReference type="ARBA" id="ARBA00022832"/>
    </source>
</evidence>
<organism evidence="20 21">
    <name type="scientific">Centaurea solstitialis</name>
    <name type="common">yellow star-thistle</name>
    <dbReference type="NCBI Taxonomy" id="347529"/>
    <lineage>
        <taxon>Eukaryota</taxon>
        <taxon>Viridiplantae</taxon>
        <taxon>Streptophyta</taxon>
        <taxon>Embryophyta</taxon>
        <taxon>Tracheophyta</taxon>
        <taxon>Spermatophyta</taxon>
        <taxon>Magnoliopsida</taxon>
        <taxon>eudicotyledons</taxon>
        <taxon>Gunneridae</taxon>
        <taxon>Pentapetalae</taxon>
        <taxon>asterids</taxon>
        <taxon>campanulids</taxon>
        <taxon>Asterales</taxon>
        <taxon>Asteraceae</taxon>
        <taxon>Carduoideae</taxon>
        <taxon>Cardueae</taxon>
        <taxon>Centaureinae</taxon>
        <taxon>Centaurea</taxon>
    </lineage>
</organism>
<evidence type="ECO:0000256" key="7">
    <source>
        <dbReference type="ARBA" id="ARBA00022640"/>
    </source>
</evidence>
<comment type="subcellular location">
    <subcellularLocation>
        <location evidence="1">Plastid</location>
        <location evidence="1">Chloroplast</location>
    </subcellularLocation>
</comment>
<feature type="domain" description="Ketosynthase family 3 (KS3)" evidence="19">
    <location>
        <begin position="57"/>
        <end position="467"/>
    </location>
</feature>
<keyword evidence="6" id="KW-0150">Chloroplast</keyword>
<dbReference type="EMBL" id="JARYMX010000003">
    <property type="protein sequence ID" value="KAJ9558316.1"/>
    <property type="molecule type" value="Genomic_DNA"/>
</dbReference>
<comment type="caution">
    <text evidence="20">The sequence shown here is derived from an EMBL/GenBank/DDBJ whole genome shotgun (WGS) entry which is preliminary data.</text>
</comment>
<keyword evidence="10" id="KW-0809">Transit peptide</keyword>
<evidence type="ECO:0000256" key="18">
    <source>
        <dbReference type="RuleBase" id="RU003694"/>
    </source>
</evidence>
<comment type="similarity">
    <text evidence="2 18">Belongs to the thiolase-like superfamily. Beta-ketoacyl-ACP synthases family.</text>
</comment>
<dbReference type="SUPFAM" id="SSF53901">
    <property type="entry name" value="Thiolase-like"/>
    <property type="match status" value="2"/>
</dbReference>
<evidence type="ECO:0000256" key="3">
    <source>
        <dbReference type="ARBA" id="ARBA00011738"/>
    </source>
</evidence>
<keyword evidence="13" id="KW-0012">Acyltransferase</keyword>
<accession>A0AA38TQ75</accession>
<dbReference type="GO" id="GO:0009507">
    <property type="term" value="C:chloroplast"/>
    <property type="evidence" value="ECO:0007669"/>
    <property type="project" value="UniProtKB-SubCell"/>
</dbReference>
<protein>
    <recommendedName>
        <fullName evidence="17">3-oxoacyl-[acyl-carrier-protein] synthase I, chloroplastic</fullName>
        <ecNumber evidence="4">2.3.1.41</ecNumber>
    </recommendedName>
    <alternativeName>
        <fullName evidence="14">Beta-ketoacyl-ACP synthase I</fullName>
    </alternativeName>
</protein>
<dbReference type="InterPro" id="IPR020841">
    <property type="entry name" value="PKS_Beta-ketoAc_synthase_dom"/>
</dbReference>
<dbReference type="GO" id="GO:0005739">
    <property type="term" value="C:mitochondrion"/>
    <property type="evidence" value="ECO:0007669"/>
    <property type="project" value="TreeGrafter"/>
</dbReference>
<dbReference type="PANTHER" id="PTHR11712">
    <property type="entry name" value="POLYKETIDE SYNTHASE-RELATED"/>
    <property type="match status" value="1"/>
</dbReference>
<dbReference type="Pfam" id="PF00109">
    <property type="entry name" value="ketoacyl-synt"/>
    <property type="match status" value="1"/>
</dbReference>
<reference evidence="20" key="1">
    <citation type="submission" date="2023-03" db="EMBL/GenBank/DDBJ databases">
        <title>Chromosome-scale reference genome and RAD-based genetic map of yellow starthistle (Centaurea solstitialis) reveal putative structural variation and QTLs associated with invader traits.</title>
        <authorList>
            <person name="Reatini B."/>
            <person name="Cang F.A."/>
            <person name="Jiang Q."/>
            <person name="Mckibben M.T.W."/>
            <person name="Barker M.S."/>
            <person name="Rieseberg L.H."/>
            <person name="Dlugosch K.M."/>
        </authorList>
    </citation>
    <scope>NUCLEOTIDE SEQUENCE</scope>
    <source>
        <strain evidence="20">CAN-66</strain>
        <tissue evidence="20">Leaf</tissue>
    </source>
</reference>
<dbReference type="CDD" id="cd00834">
    <property type="entry name" value="KAS_I_II"/>
    <property type="match status" value="1"/>
</dbReference>
<keyword evidence="21" id="KW-1185">Reference proteome</keyword>
<comment type="subunit">
    <text evidence="3">Homodimer.</text>
</comment>
<evidence type="ECO:0000256" key="2">
    <source>
        <dbReference type="ARBA" id="ARBA00008467"/>
    </source>
</evidence>
<name>A0AA38TQ75_9ASTR</name>
<comment type="function">
    <text evidence="16">Catalyzes the condensation reaction of fatty acid synthesis by the addition to an acyl acceptor of two carbons from malonyl-ACP. Specific for elongation from C-10 to unsaturated C-16 and C-18 fatty acids.</text>
</comment>
<evidence type="ECO:0000256" key="14">
    <source>
        <dbReference type="ARBA" id="ARBA00042143"/>
    </source>
</evidence>
<comment type="catalytic activity">
    <reaction evidence="15">
        <text>a fatty acyl-[ACP] + malonyl-[ACP] + H(+) = a 3-oxoacyl-[ACP] + holo-[ACP] + CO2</text>
        <dbReference type="Rhea" id="RHEA:22836"/>
        <dbReference type="Rhea" id="RHEA-COMP:9623"/>
        <dbReference type="Rhea" id="RHEA-COMP:9685"/>
        <dbReference type="Rhea" id="RHEA-COMP:9916"/>
        <dbReference type="Rhea" id="RHEA-COMP:14125"/>
        <dbReference type="ChEBI" id="CHEBI:15378"/>
        <dbReference type="ChEBI" id="CHEBI:16526"/>
        <dbReference type="ChEBI" id="CHEBI:64479"/>
        <dbReference type="ChEBI" id="CHEBI:78449"/>
        <dbReference type="ChEBI" id="CHEBI:78776"/>
        <dbReference type="ChEBI" id="CHEBI:138651"/>
        <dbReference type="EC" id="2.3.1.41"/>
    </reaction>
</comment>
<keyword evidence="8 18" id="KW-0808">Transferase</keyword>
<keyword evidence="12" id="KW-0275">Fatty acid biosynthesis</keyword>
<evidence type="ECO:0000256" key="5">
    <source>
        <dbReference type="ARBA" id="ARBA00022516"/>
    </source>
</evidence>
<dbReference type="InterPro" id="IPR014031">
    <property type="entry name" value="Ketoacyl_synth_C"/>
</dbReference>
<dbReference type="PROSITE" id="PS52004">
    <property type="entry name" value="KS3_2"/>
    <property type="match status" value="1"/>
</dbReference>
<keyword evidence="9" id="KW-0276">Fatty acid metabolism</keyword>
<dbReference type="InterPro" id="IPR016039">
    <property type="entry name" value="Thiolase-like"/>
</dbReference>
<dbReference type="InterPro" id="IPR014030">
    <property type="entry name" value="Ketoacyl_synth_N"/>
</dbReference>
<evidence type="ECO:0000256" key="13">
    <source>
        <dbReference type="ARBA" id="ARBA00023315"/>
    </source>
</evidence>
<dbReference type="PANTHER" id="PTHR11712:SF357">
    <property type="entry name" value="3-OXOACYL-[ACYL-CARRIER-PROTEIN] SYNTHASE"/>
    <property type="match status" value="1"/>
</dbReference>
<evidence type="ECO:0000256" key="11">
    <source>
        <dbReference type="ARBA" id="ARBA00023098"/>
    </source>
</evidence>
<dbReference type="InterPro" id="IPR000794">
    <property type="entry name" value="Beta-ketoacyl_synthase"/>
</dbReference>
<evidence type="ECO:0000313" key="20">
    <source>
        <dbReference type="EMBL" id="KAJ9558316.1"/>
    </source>
</evidence>
<dbReference type="Gene3D" id="3.40.47.10">
    <property type="match status" value="1"/>
</dbReference>
<dbReference type="GO" id="GO:0006633">
    <property type="term" value="P:fatty acid biosynthetic process"/>
    <property type="evidence" value="ECO:0007669"/>
    <property type="project" value="UniProtKB-KW"/>
</dbReference>
<dbReference type="NCBIfam" id="NF005589">
    <property type="entry name" value="PRK07314.1"/>
    <property type="match status" value="1"/>
</dbReference>
<evidence type="ECO:0000256" key="6">
    <source>
        <dbReference type="ARBA" id="ARBA00022528"/>
    </source>
</evidence>
<dbReference type="PROSITE" id="PS00606">
    <property type="entry name" value="KS3_1"/>
    <property type="match status" value="1"/>
</dbReference>
<keyword evidence="11" id="KW-0443">Lipid metabolism</keyword>
<keyword evidence="7" id="KW-0934">Plastid</keyword>
<dbReference type="EC" id="2.3.1.41" evidence="4"/>
<gene>
    <name evidence="20" type="ORF">OSB04_012930</name>
</gene>
<dbReference type="GO" id="GO:0004315">
    <property type="term" value="F:3-oxoacyl-[acyl-carrier-protein] synthase activity"/>
    <property type="evidence" value="ECO:0007669"/>
    <property type="project" value="UniProtKB-EC"/>
</dbReference>
<dbReference type="Pfam" id="PF02801">
    <property type="entry name" value="Ketoacyl-synt_C"/>
    <property type="match status" value="1"/>
</dbReference>
<evidence type="ECO:0000256" key="16">
    <source>
        <dbReference type="ARBA" id="ARBA00058711"/>
    </source>
</evidence>
<evidence type="ECO:0000313" key="21">
    <source>
        <dbReference type="Proteomes" id="UP001172457"/>
    </source>
</evidence>
<keyword evidence="5" id="KW-0444">Lipid biosynthesis</keyword>
<evidence type="ECO:0000256" key="8">
    <source>
        <dbReference type="ARBA" id="ARBA00022679"/>
    </source>
</evidence>
<evidence type="ECO:0000259" key="19">
    <source>
        <dbReference type="PROSITE" id="PS52004"/>
    </source>
</evidence>
<dbReference type="Proteomes" id="UP001172457">
    <property type="component" value="Chromosome 3"/>
</dbReference>
<evidence type="ECO:0000256" key="12">
    <source>
        <dbReference type="ARBA" id="ARBA00023160"/>
    </source>
</evidence>
<evidence type="ECO:0000256" key="1">
    <source>
        <dbReference type="ARBA" id="ARBA00004229"/>
    </source>
</evidence>
<proteinExistence type="inferred from homology"/>
<evidence type="ECO:0000256" key="15">
    <source>
        <dbReference type="ARBA" id="ARBA00049541"/>
    </source>
</evidence>
<evidence type="ECO:0000256" key="4">
    <source>
        <dbReference type="ARBA" id="ARBA00013191"/>
    </source>
</evidence>
<evidence type="ECO:0000256" key="17">
    <source>
        <dbReference type="ARBA" id="ARBA00074204"/>
    </source>
</evidence>